<dbReference type="AlphaFoldDB" id="A0A1C4UFM0"/>
<dbReference type="PROSITE" id="PS50977">
    <property type="entry name" value="HTH_TETR_2"/>
    <property type="match status" value="1"/>
</dbReference>
<dbReference type="InterPro" id="IPR036271">
    <property type="entry name" value="Tet_transcr_reg_TetR-rel_C_sf"/>
</dbReference>
<dbReference type="GO" id="GO:0000976">
    <property type="term" value="F:transcription cis-regulatory region binding"/>
    <property type="evidence" value="ECO:0007669"/>
    <property type="project" value="TreeGrafter"/>
</dbReference>
<protein>
    <submittedName>
        <fullName evidence="6">Transcriptional regulator, TetR family</fullName>
    </submittedName>
</protein>
<feature type="DNA-binding region" description="H-T-H motif" evidence="4">
    <location>
        <begin position="29"/>
        <end position="48"/>
    </location>
</feature>
<evidence type="ECO:0000313" key="6">
    <source>
        <dbReference type="EMBL" id="SCE70488.1"/>
    </source>
</evidence>
<evidence type="ECO:0000259" key="5">
    <source>
        <dbReference type="PROSITE" id="PS50977"/>
    </source>
</evidence>
<keyword evidence="7" id="KW-1185">Reference proteome</keyword>
<keyword evidence="3" id="KW-0804">Transcription</keyword>
<dbReference type="InterPro" id="IPR001647">
    <property type="entry name" value="HTH_TetR"/>
</dbReference>
<evidence type="ECO:0000256" key="3">
    <source>
        <dbReference type="ARBA" id="ARBA00023163"/>
    </source>
</evidence>
<dbReference type="PANTHER" id="PTHR30055">
    <property type="entry name" value="HTH-TYPE TRANSCRIPTIONAL REGULATOR RUTR"/>
    <property type="match status" value="1"/>
</dbReference>
<dbReference type="Gene3D" id="1.10.10.60">
    <property type="entry name" value="Homeodomain-like"/>
    <property type="match status" value="1"/>
</dbReference>
<accession>A0A1C4UFM0</accession>
<dbReference type="InterPro" id="IPR009057">
    <property type="entry name" value="Homeodomain-like_sf"/>
</dbReference>
<dbReference type="SUPFAM" id="SSF46689">
    <property type="entry name" value="Homeodomain-like"/>
    <property type="match status" value="1"/>
</dbReference>
<evidence type="ECO:0000256" key="2">
    <source>
        <dbReference type="ARBA" id="ARBA00023125"/>
    </source>
</evidence>
<feature type="domain" description="HTH tetR-type" evidence="5">
    <location>
        <begin position="6"/>
        <end position="66"/>
    </location>
</feature>
<evidence type="ECO:0000256" key="4">
    <source>
        <dbReference type="PROSITE-ProRule" id="PRU00335"/>
    </source>
</evidence>
<dbReference type="InterPro" id="IPR025996">
    <property type="entry name" value="MT1864/Rv1816-like_C"/>
</dbReference>
<dbReference type="Proteomes" id="UP000198243">
    <property type="component" value="Chromosome I"/>
</dbReference>
<dbReference type="OrthoDB" id="71867at2"/>
<name>A0A1C4UFM0_9ACTN</name>
<dbReference type="Pfam" id="PF13305">
    <property type="entry name" value="TetR_C_33"/>
    <property type="match status" value="1"/>
</dbReference>
<dbReference type="EMBL" id="LT607412">
    <property type="protein sequence ID" value="SCE70488.1"/>
    <property type="molecule type" value="Genomic_DNA"/>
</dbReference>
<keyword evidence="2 4" id="KW-0238">DNA-binding</keyword>
<dbReference type="GO" id="GO:0003700">
    <property type="term" value="F:DNA-binding transcription factor activity"/>
    <property type="evidence" value="ECO:0007669"/>
    <property type="project" value="TreeGrafter"/>
</dbReference>
<reference evidence="7" key="1">
    <citation type="submission" date="2016-06" db="EMBL/GenBank/DDBJ databases">
        <authorList>
            <person name="Varghese N."/>
            <person name="Submissions Spin"/>
        </authorList>
    </citation>
    <scope>NUCLEOTIDE SEQUENCE [LARGE SCALE GENOMIC DNA]</scope>
    <source>
        <strain evidence="7">DSM 44875</strain>
    </source>
</reference>
<dbReference type="PANTHER" id="PTHR30055:SF239">
    <property type="entry name" value="TRANSCRIPTIONAL REGULATORY PROTEIN"/>
    <property type="match status" value="1"/>
</dbReference>
<keyword evidence="1" id="KW-0805">Transcription regulation</keyword>
<proteinExistence type="predicted"/>
<evidence type="ECO:0000256" key="1">
    <source>
        <dbReference type="ARBA" id="ARBA00023015"/>
    </source>
</evidence>
<gene>
    <name evidence="6" type="ORF">GA0070607_0573</name>
</gene>
<dbReference type="RefSeq" id="WP_089016763.1">
    <property type="nucleotide sequence ID" value="NZ_LT607412.1"/>
</dbReference>
<dbReference type="InterPro" id="IPR050109">
    <property type="entry name" value="HTH-type_TetR-like_transc_reg"/>
</dbReference>
<dbReference type="Gene3D" id="1.10.357.10">
    <property type="entry name" value="Tetracycline Repressor, domain 2"/>
    <property type="match status" value="1"/>
</dbReference>
<dbReference type="Pfam" id="PF00440">
    <property type="entry name" value="TetR_N"/>
    <property type="match status" value="1"/>
</dbReference>
<dbReference type="SUPFAM" id="SSF48498">
    <property type="entry name" value="Tetracyclin repressor-like, C-terminal domain"/>
    <property type="match status" value="1"/>
</dbReference>
<evidence type="ECO:0000313" key="7">
    <source>
        <dbReference type="Proteomes" id="UP000198243"/>
    </source>
</evidence>
<dbReference type="PRINTS" id="PR00455">
    <property type="entry name" value="HTHTETR"/>
</dbReference>
<organism evidence="6 7">
    <name type="scientific">Micromonospora coriariae</name>
    <dbReference type="NCBI Taxonomy" id="285665"/>
    <lineage>
        <taxon>Bacteria</taxon>
        <taxon>Bacillati</taxon>
        <taxon>Actinomycetota</taxon>
        <taxon>Actinomycetes</taxon>
        <taxon>Micromonosporales</taxon>
        <taxon>Micromonosporaceae</taxon>
        <taxon>Micromonospora</taxon>
    </lineage>
</organism>
<sequence length="192" mass="20494">MPTPDRTSLADIVEAARGILESEGLPRLTMQAVAERVGVRAPSLYKRVRNRDALIQLVAEATVRDLGEQLSAVASSGEPGTDLAELARTFRAFAHAHPAGYQLIFANGREETRPSLDALTRASAPALRVAADLAGPEHALEAARMFTAWANGFVSMEYAGAFNLGGNLDEAFEFGISRLTAAFAPPEPPRAH</sequence>